<accession>A0A9P7PY35</accession>
<gene>
    <name evidence="2" type="ORF">E4U13_005299</name>
</gene>
<dbReference type="AlphaFoldDB" id="A0A9P7PY35"/>
<evidence type="ECO:0000256" key="1">
    <source>
        <dbReference type="SAM" id="SignalP"/>
    </source>
</evidence>
<protein>
    <submittedName>
        <fullName evidence="2">Uncharacterized protein</fullName>
    </submittedName>
</protein>
<dbReference type="Proteomes" id="UP000732380">
    <property type="component" value="Unassembled WGS sequence"/>
</dbReference>
<organism evidence="2 3">
    <name type="scientific">Claviceps humidiphila</name>
    <dbReference type="NCBI Taxonomy" id="1294629"/>
    <lineage>
        <taxon>Eukaryota</taxon>
        <taxon>Fungi</taxon>
        <taxon>Dikarya</taxon>
        <taxon>Ascomycota</taxon>
        <taxon>Pezizomycotina</taxon>
        <taxon>Sordariomycetes</taxon>
        <taxon>Hypocreomycetidae</taxon>
        <taxon>Hypocreales</taxon>
        <taxon>Clavicipitaceae</taxon>
        <taxon>Claviceps</taxon>
    </lineage>
</organism>
<evidence type="ECO:0000313" key="3">
    <source>
        <dbReference type="Proteomes" id="UP000732380"/>
    </source>
</evidence>
<feature type="signal peptide" evidence="1">
    <location>
        <begin position="1"/>
        <end position="16"/>
    </location>
</feature>
<evidence type="ECO:0000313" key="2">
    <source>
        <dbReference type="EMBL" id="KAG6110630.1"/>
    </source>
</evidence>
<name>A0A9P7PY35_9HYPO</name>
<feature type="chain" id="PRO_5040227216" evidence="1">
    <location>
        <begin position="17"/>
        <end position="119"/>
    </location>
</feature>
<keyword evidence="1" id="KW-0732">Signal</keyword>
<keyword evidence="3" id="KW-1185">Reference proteome</keyword>
<sequence>MHAVSILALLLPLVAANSHKQCDCMTWADGQDWGHNAILTHFVCVEDYNHRAVYDDVSKRCVATGDNTIDGDEWEGLCRRYGVVEGFAPIGPKNEPVFPKYPAPPLRVGAVAGSCPDRP</sequence>
<comment type="caution">
    <text evidence="2">The sequence shown here is derived from an EMBL/GenBank/DDBJ whole genome shotgun (WGS) entry which is preliminary data.</text>
</comment>
<reference evidence="2 3" key="1">
    <citation type="journal article" date="2020" name="bioRxiv">
        <title>Whole genome comparisons of ergot fungi reveals the divergence and evolution of species within the genus Claviceps are the result of varying mechanisms driving genome evolution and host range expansion.</title>
        <authorList>
            <person name="Wyka S.A."/>
            <person name="Mondo S.J."/>
            <person name="Liu M."/>
            <person name="Dettman J."/>
            <person name="Nalam V."/>
            <person name="Broders K.D."/>
        </authorList>
    </citation>
    <scope>NUCLEOTIDE SEQUENCE [LARGE SCALE GENOMIC DNA]</scope>
    <source>
        <strain evidence="2 3">LM576</strain>
    </source>
</reference>
<proteinExistence type="predicted"/>
<dbReference type="EMBL" id="SRQM01000424">
    <property type="protein sequence ID" value="KAG6110630.1"/>
    <property type="molecule type" value="Genomic_DNA"/>
</dbReference>